<reference evidence="3" key="1">
    <citation type="submission" date="2018-12" db="EMBL/GenBank/DDBJ databases">
        <title>Maribacter lutimaris sp. nov., isolated from marine sediment.</title>
        <authorList>
            <person name="Kim K.K."/>
        </authorList>
    </citation>
    <scope>NUCLEOTIDE SEQUENCE [LARGE SCALE GENOMIC DNA]</scope>
    <source>
        <strain evidence="3">PoM-212</strain>
    </source>
</reference>
<feature type="transmembrane region" description="Helical" evidence="1">
    <location>
        <begin position="45"/>
        <end position="65"/>
    </location>
</feature>
<name>A0A426RH82_9FLAO</name>
<dbReference type="Pfam" id="PF22765">
    <property type="entry name" value="DUF7010"/>
    <property type="match status" value="1"/>
</dbReference>
<dbReference type="InterPro" id="IPR053824">
    <property type="entry name" value="DUF7010"/>
</dbReference>
<dbReference type="OrthoDB" id="3242785at2"/>
<sequence>MKKQDLKALKLELAINAKSGIDFIISASIIWSIIAYIWTLPIEPFAKSIHTFYIGMIMLPLAFLLSKILKTQWNTKTNPLQPLGMWLNVAQLFYFPFLFFVLKDNPDYFVMTYVIITGAHFFPYAWFYDEIGYAIFAGIISAGALVVAMNVNPAQMFYVPLFMVGCLTMLSFWLLIVNRRKRLDVKPNIAQI</sequence>
<dbReference type="RefSeq" id="WP_125223017.1">
    <property type="nucleotide sequence ID" value="NZ_QUSX01000002.1"/>
</dbReference>
<keyword evidence="1" id="KW-0812">Transmembrane</keyword>
<gene>
    <name evidence="2" type="ORF">DZC72_11285</name>
</gene>
<feature type="transmembrane region" description="Helical" evidence="1">
    <location>
        <begin position="21"/>
        <end position="39"/>
    </location>
</feature>
<comment type="caution">
    <text evidence="2">The sequence shown here is derived from an EMBL/GenBank/DDBJ whole genome shotgun (WGS) entry which is preliminary data.</text>
</comment>
<evidence type="ECO:0000256" key="1">
    <source>
        <dbReference type="SAM" id="Phobius"/>
    </source>
</evidence>
<accession>A0A426RH82</accession>
<dbReference type="AlphaFoldDB" id="A0A426RH82"/>
<evidence type="ECO:0000313" key="3">
    <source>
        <dbReference type="Proteomes" id="UP000286990"/>
    </source>
</evidence>
<keyword evidence="3" id="KW-1185">Reference proteome</keyword>
<feature type="transmembrane region" description="Helical" evidence="1">
    <location>
        <begin position="108"/>
        <end position="126"/>
    </location>
</feature>
<feature type="transmembrane region" description="Helical" evidence="1">
    <location>
        <begin position="157"/>
        <end position="177"/>
    </location>
</feature>
<dbReference type="Proteomes" id="UP000286990">
    <property type="component" value="Unassembled WGS sequence"/>
</dbReference>
<proteinExistence type="predicted"/>
<dbReference type="EMBL" id="QUSX01000002">
    <property type="protein sequence ID" value="RRQ48296.1"/>
    <property type="molecule type" value="Genomic_DNA"/>
</dbReference>
<organism evidence="2 3">
    <name type="scientific">Maribacter algicola</name>
    <dbReference type="NCBI Taxonomy" id="2498892"/>
    <lineage>
        <taxon>Bacteria</taxon>
        <taxon>Pseudomonadati</taxon>
        <taxon>Bacteroidota</taxon>
        <taxon>Flavobacteriia</taxon>
        <taxon>Flavobacteriales</taxon>
        <taxon>Flavobacteriaceae</taxon>
        <taxon>Maribacter</taxon>
    </lineage>
</organism>
<keyword evidence="1" id="KW-0472">Membrane</keyword>
<protein>
    <submittedName>
        <fullName evidence="2">Uncharacterized protein</fullName>
    </submittedName>
</protein>
<feature type="transmembrane region" description="Helical" evidence="1">
    <location>
        <begin position="85"/>
        <end position="102"/>
    </location>
</feature>
<keyword evidence="1" id="KW-1133">Transmembrane helix</keyword>
<feature type="transmembrane region" description="Helical" evidence="1">
    <location>
        <begin position="133"/>
        <end position="151"/>
    </location>
</feature>
<evidence type="ECO:0000313" key="2">
    <source>
        <dbReference type="EMBL" id="RRQ48296.1"/>
    </source>
</evidence>